<keyword evidence="2" id="KW-1185">Reference proteome</keyword>
<protein>
    <recommendedName>
        <fullName evidence="3">Reverse transcriptase domain-containing protein</fullName>
    </recommendedName>
</protein>
<dbReference type="PANTHER" id="PTHR33064:SF37">
    <property type="entry name" value="RIBONUCLEASE H"/>
    <property type="match status" value="1"/>
</dbReference>
<dbReference type="STRING" id="1835702.A0A1F5LTU9"/>
<name>A0A1F5LTU9_PENAI</name>
<comment type="caution">
    <text evidence="1">The sequence shown here is derived from an EMBL/GenBank/DDBJ whole genome shotgun (WGS) entry which is preliminary data.</text>
</comment>
<dbReference type="SUPFAM" id="SSF56672">
    <property type="entry name" value="DNA/RNA polymerases"/>
    <property type="match status" value="1"/>
</dbReference>
<dbReference type="InterPro" id="IPR043128">
    <property type="entry name" value="Rev_trsase/Diguanyl_cyclase"/>
</dbReference>
<gene>
    <name evidence="1" type="ORF">PENARI_c003G12168</name>
</gene>
<evidence type="ECO:0000313" key="2">
    <source>
        <dbReference type="Proteomes" id="UP000177622"/>
    </source>
</evidence>
<reference evidence="1 2" key="1">
    <citation type="journal article" date="2016" name="Sci. Rep.">
        <title>Penicillium arizonense, a new, genome sequenced fungal species, reveals a high chemical diversity in secreted metabolites.</title>
        <authorList>
            <person name="Grijseels S."/>
            <person name="Nielsen J.C."/>
            <person name="Randelovic M."/>
            <person name="Nielsen J."/>
            <person name="Nielsen K.F."/>
            <person name="Workman M."/>
            <person name="Frisvad J.C."/>
        </authorList>
    </citation>
    <scope>NUCLEOTIDE SEQUENCE [LARGE SCALE GENOMIC DNA]</scope>
    <source>
        <strain evidence="1 2">CBS 141311</strain>
    </source>
</reference>
<proteinExistence type="predicted"/>
<dbReference type="OrthoDB" id="4358334at2759"/>
<dbReference type="InterPro" id="IPR051320">
    <property type="entry name" value="Viral_Replic_Matur_Polypro"/>
</dbReference>
<dbReference type="EMBL" id="LXJU01000003">
    <property type="protein sequence ID" value="OGE56557.1"/>
    <property type="molecule type" value="Genomic_DNA"/>
</dbReference>
<dbReference type="AlphaFoldDB" id="A0A1F5LTU9"/>
<dbReference type="PANTHER" id="PTHR33064">
    <property type="entry name" value="POL PROTEIN"/>
    <property type="match status" value="1"/>
</dbReference>
<accession>A0A1F5LTU9</accession>
<dbReference type="InterPro" id="IPR043502">
    <property type="entry name" value="DNA/RNA_pol_sf"/>
</dbReference>
<evidence type="ECO:0008006" key="3">
    <source>
        <dbReference type="Google" id="ProtNLM"/>
    </source>
</evidence>
<dbReference type="Proteomes" id="UP000177622">
    <property type="component" value="Unassembled WGS sequence"/>
</dbReference>
<evidence type="ECO:0000313" key="1">
    <source>
        <dbReference type="EMBL" id="OGE56557.1"/>
    </source>
</evidence>
<dbReference type="GeneID" id="34573574"/>
<sequence length="180" mass="20164">MSVGFLELSQNLEVTVLEHEKVQLRSLCLPLQLISLISPNRSTSGSCKTYTDDVVVASSSLCEHLQHLELLLCRLEQYGIRLGPAKAFVGFPKVALLGHYVDAFGLSTPKEKLQAIAELKFPSTLQQLDTYLGMTGDLRHIIRNYARRVKPLQDRKTLLLKGSPVAGRPRQQWALRTLLQ</sequence>
<organism evidence="1 2">
    <name type="scientific">Penicillium arizonense</name>
    <dbReference type="NCBI Taxonomy" id="1835702"/>
    <lineage>
        <taxon>Eukaryota</taxon>
        <taxon>Fungi</taxon>
        <taxon>Dikarya</taxon>
        <taxon>Ascomycota</taxon>
        <taxon>Pezizomycotina</taxon>
        <taxon>Eurotiomycetes</taxon>
        <taxon>Eurotiomycetidae</taxon>
        <taxon>Eurotiales</taxon>
        <taxon>Aspergillaceae</taxon>
        <taxon>Penicillium</taxon>
    </lineage>
</organism>
<dbReference type="RefSeq" id="XP_022491985.1">
    <property type="nucleotide sequence ID" value="XM_022628840.1"/>
</dbReference>
<dbReference type="Gene3D" id="3.30.70.270">
    <property type="match status" value="2"/>
</dbReference>